<dbReference type="Proteomes" id="UP000053841">
    <property type="component" value="Unassembled WGS sequence"/>
</dbReference>
<organism evidence="1 2">
    <name type="scientific">Cochliobolus carbonum (strain 26-R-13)</name>
    <name type="common">Maize leaf spot fungus</name>
    <name type="synonym">Bipolaris zeicola</name>
    <dbReference type="NCBI Taxonomy" id="930089"/>
    <lineage>
        <taxon>Eukaryota</taxon>
        <taxon>Fungi</taxon>
        <taxon>Dikarya</taxon>
        <taxon>Ascomycota</taxon>
        <taxon>Pezizomycotina</taxon>
        <taxon>Dothideomycetes</taxon>
        <taxon>Pleosporomycetidae</taxon>
        <taxon>Pleosporales</taxon>
        <taxon>Pleosporineae</taxon>
        <taxon>Pleosporaceae</taxon>
        <taxon>Bipolaris</taxon>
    </lineage>
</organism>
<gene>
    <name evidence="1" type="ORF">COCCADRAFT_35869</name>
</gene>
<dbReference type="KEGG" id="bze:COCCADRAFT_35869"/>
<accession>W6YSN3</accession>
<dbReference type="RefSeq" id="XP_007711205.1">
    <property type="nucleotide sequence ID" value="XM_007713015.1"/>
</dbReference>
<name>W6YSN3_COCC2</name>
<evidence type="ECO:0000313" key="2">
    <source>
        <dbReference type="Proteomes" id="UP000053841"/>
    </source>
</evidence>
<dbReference type="OrthoDB" id="3682436at2759"/>
<dbReference type="GeneID" id="19148124"/>
<dbReference type="HOGENOM" id="CLU_1864784_0_0_1"/>
<dbReference type="EMBL" id="KI964590">
    <property type="protein sequence ID" value="EUC34516.1"/>
    <property type="molecule type" value="Genomic_DNA"/>
</dbReference>
<protein>
    <submittedName>
        <fullName evidence="1">Uncharacterized protein</fullName>
    </submittedName>
</protein>
<keyword evidence="2" id="KW-1185">Reference proteome</keyword>
<dbReference type="AlphaFoldDB" id="W6YSN3"/>
<sequence>MLTGIPGQCPTGEMVKNPSAGFYRSNTIKRPHSSDVYLYTSFILTCQAHPLMMGFTRRSRRSKESPTAGLATRQPSVSCSLCNDIESLLDRWLHTARLHHSHKLVSLETAPSRAAPGLSNTVAYLFPSPPPLLSAVS</sequence>
<proteinExistence type="predicted"/>
<reference evidence="1 2" key="1">
    <citation type="journal article" date="2013" name="PLoS Genet.">
        <title>Comparative genome structure, secondary metabolite, and effector coding capacity across Cochliobolus pathogens.</title>
        <authorList>
            <person name="Condon B.J."/>
            <person name="Leng Y."/>
            <person name="Wu D."/>
            <person name="Bushley K.E."/>
            <person name="Ohm R.A."/>
            <person name="Otillar R."/>
            <person name="Martin J."/>
            <person name="Schackwitz W."/>
            <person name="Grimwood J."/>
            <person name="MohdZainudin N."/>
            <person name="Xue C."/>
            <person name="Wang R."/>
            <person name="Manning V.A."/>
            <person name="Dhillon B."/>
            <person name="Tu Z.J."/>
            <person name="Steffenson B.J."/>
            <person name="Salamov A."/>
            <person name="Sun H."/>
            <person name="Lowry S."/>
            <person name="LaButti K."/>
            <person name="Han J."/>
            <person name="Copeland A."/>
            <person name="Lindquist E."/>
            <person name="Barry K."/>
            <person name="Schmutz J."/>
            <person name="Baker S.E."/>
            <person name="Ciuffetti L.M."/>
            <person name="Grigoriev I.V."/>
            <person name="Zhong S."/>
            <person name="Turgeon B.G."/>
        </authorList>
    </citation>
    <scope>NUCLEOTIDE SEQUENCE [LARGE SCALE GENOMIC DNA]</scope>
    <source>
        <strain evidence="1 2">26-R-13</strain>
    </source>
</reference>
<evidence type="ECO:0000313" key="1">
    <source>
        <dbReference type="EMBL" id="EUC34516.1"/>
    </source>
</evidence>